<dbReference type="Proteomes" id="UP000031847">
    <property type="component" value="Unassembled WGS sequence"/>
</dbReference>
<reference evidence="1 2" key="1">
    <citation type="submission" date="2015-01" db="EMBL/GenBank/DDBJ databases">
        <title>Lactococcus lactis subsp.lactis JCM 5805 whole genome shotgun sequence.</title>
        <authorList>
            <person name="Fujii T."/>
            <person name="Tomita Y."/>
            <person name="Ikushima S."/>
            <person name="Fujiwara D."/>
        </authorList>
    </citation>
    <scope>NUCLEOTIDE SEQUENCE [LARGE SCALE GENOMIC DNA]</scope>
    <source>
        <strain evidence="1 2">JCM 5805</strain>
    </source>
</reference>
<comment type="caution">
    <text evidence="1">The sequence shown here is derived from an EMBL/GenBank/DDBJ whole genome shotgun (WGS) entry which is preliminary data.</text>
</comment>
<protein>
    <submittedName>
        <fullName evidence="1">Phenolic acid decarboxylase</fullName>
    </submittedName>
</protein>
<dbReference type="AlphaFoldDB" id="A0A0B8QQT0"/>
<dbReference type="InterPro" id="IPR008729">
    <property type="entry name" value="PA_de_COase"/>
</dbReference>
<gene>
    <name evidence="1" type="ORF">JCM5805K_0430</name>
</gene>
<name>A0A0B8QQT0_LACLL</name>
<evidence type="ECO:0000313" key="1">
    <source>
        <dbReference type="EMBL" id="GAM79322.1"/>
    </source>
</evidence>
<dbReference type="Pfam" id="PF05870">
    <property type="entry name" value="PA_decarbox"/>
    <property type="match status" value="1"/>
</dbReference>
<proteinExistence type="predicted"/>
<dbReference type="PANTHER" id="PTHR40087:SF1">
    <property type="entry name" value="PHENOLIC ACID DECARBOXYLASE PADC"/>
    <property type="match status" value="1"/>
</dbReference>
<dbReference type="InterPro" id="IPR012674">
    <property type="entry name" value="Calycin"/>
</dbReference>
<evidence type="ECO:0000313" key="2">
    <source>
        <dbReference type="Proteomes" id="UP000031847"/>
    </source>
</evidence>
<sequence>MNFNCNSILWLSVGDHNSLKFHRQSTLLTSMLNFITFIRFVNFKKVYFFILTKQKTYFIINIYLKHVYKTCLERRNLMKTFKSLEDFVGTHFIYTYDNGWEYELYVKNDHTIDYRIHGGMVAGRWVKDQEVSLVMLTEGIYKITWTEPTGTDVALDFLPNEGKLHGMIFFPKWVEEHPEITVCFQNDFIDLMHESREKYETYPKYLVPEFAKITYAAEAGKDNDDVVAQAPYKEMTNDIRNGKYFDQNYKMIKH</sequence>
<accession>A0A0B8QQT0</accession>
<dbReference type="SUPFAM" id="SSF50814">
    <property type="entry name" value="Lipocalins"/>
    <property type="match status" value="1"/>
</dbReference>
<dbReference type="CDD" id="cd14241">
    <property type="entry name" value="PAD"/>
    <property type="match status" value="1"/>
</dbReference>
<organism evidence="1 2">
    <name type="scientific">Lactococcus lactis subsp. lactis</name>
    <name type="common">Streptococcus lactis</name>
    <dbReference type="NCBI Taxonomy" id="1360"/>
    <lineage>
        <taxon>Bacteria</taxon>
        <taxon>Bacillati</taxon>
        <taxon>Bacillota</taxon>
        <taxon>Bacilli</taxon>
        <taxon>Lactobacillales</taxon>
        <taxon>Streptococcaceae</taxon>
        <taxon>Lactococcus</taxon>
    </lineage>
</organism>
<dbReference type="GO" id="GO:0016831">
    <property type="term" value="F:carboxy-lyase activity"/>
    <property type="evidence" value="ECO:0007669"/>
    <property type="project" value="InterPro"/>
</dbReference>
<dbReference type="EMBL" id="BBSI01000012">
    <property type="protein sequence ID" value="GAM79322.1"/>
    <property type="molecule type" value="Genomic_DNA"/>
</dbReference>
<dbReference type="Gene3D" id="2.40.128.20">
    <property type="match status" value="1"/>
</dbReference>
<dbReference type="PANTHER" id="PTHR40087">
    <property type="entry name" value="PHENOLIC ACID DECARBOXYLASE PADC"/>
    <property type="match status" value="1"/>
</dbReference>